<comment type="similarity">
    <text evidence="2">Belongs to the GtrA family.</text>
</comment>
<name>A0A418KSI0_9ACTN</name>
<evidence type="ECO:0000256" key="6">
    <source>
        <dbReference type="SAM" id="MobiDB-lite"/>
    </source>
</evidence>
<feature type="domain" description="GtrA/DPMS transmembrane" evidence="8">
    <location>
        <begin position="85"/>
        <end position="213"/>
    </location>
</feature>
<keyword evidence="10" id="KW-1185">Reference proteome</keyword>
<keyword evidence="4 7" id="KW-1133">Transmembrane helix</keyword>
<evidence type="ECO:0000313" key="10">
    <source>
        <dbReference type="Proteomes" id="UP000284057"/>
    </source>
</evidence>
<keyword evidence="5 7" id="KW-0472">Membrane</keyword>
<proteinExistence type="inferred from homology"/>
<evidence type="ECO:0000313" key="9">
    <source>
        <dbReference type="EMBL" id="RIQ27367.1"/>
    </source>
</evidence>
<evidence type="ECO:0000256" key="2">
    <source>
        <dbReference type="ARBA" id="ARBA00009399"/>
    </source>
</evidence>
<sequence length="225" mass="24326">MPTTGHVASSPTGHERTARPAGPGRETNDQPLTCANRAGCPDPGVVPYPGRVLDTAPPKRRTPRLPGAVSRLWYGLHHLIREAAKFATVGGVGFVVDLAIFNALLFWGADGIGPLHDSPLWAKTIAVVGATTVTYTGNRLWTFRHRARTGLAREYTLFFVLNGIGLGIALACLGFSRYVLGLSGPLADNIAANVVGLLLGTLFRFWSYRTWVFPAHRVQVQEQTT</sequence>
<gene>
    <name evidence="9" type="ORF">DY240_09555</name>
</gene>
<dbReference type="EMBL" id="QUAL01000087">
    <property type="protein sequence ID" value="RIQ27367.1"/>
    <property type="molecule type" value="Genomic_DNA"/>
</dbReference>
<feature type="region of interest" description="Disordered" evidence="6">
    <location>
        <begin position="1"/>
        <end position="40"/>
    </location>
</feature>
<feature type="transmembrane region" description="Helical" evidence="7">
    <location>
        <begin position="120"/>
        <end position="137"/>
    </location>
</feature>
<dbReference type="Pfam" id="PF04138">
    <property type="entry name" value="GtrA_DPMS_TM"/>
    <property type="match status" value="1"/>
</dbReference>
<organism evidence="9 10">
    <name type="scientific">Jiangella rhizosphaerae</name>
    <dbReference type="NCBI Taxonomy" id="2293569"/>
    <lineage>
        <taxon>Bacteria</taxon>
        <taxon>Bacillati</taxon>
        <taxon>Actinomycetota</taxon>
        <taxon>Actinomycetes</taxon>
        <taxon>Jiangellales</taxon>
        <taxon>Jiangellaceae</taxon>
        <taxon>Jiangella</taxon>
    </lineage>
</organism>
<reference evidence="9 10" key="1">
    <citation type="submission" date="2018-09" db="EMBL/GenBank/DDBJ databases">
        <title>Isolation, diversity and antifungal activity of actinobacteria from wheat.</title>
        <authorList>
            <person name="Han C."/>
        </authorList>
    </citation>
    <scope>NUCLEOTIDE SEQUENCE [LARGE SCALE GENOMIC DNA]</scope>
    <source>
        <strain evidence="9 10">NEAU-YY265</strain>
    </source>
</reference>
<dbReference type="AlphaFoldDB" id="A0A418KSI0"/>
<accession>A0A418KSI0</accession>
<comment type="caution">
    <text evidence="9">The sequence shown here is derived from an EMBL/GenBank/DDBJ whole genome shotgun (WGS) entry which is preliminary data.</text>
</comment>
<dbReference type="InterPro" id="IPR051401">
    <property type="entry name" value="GtrA_CellWall_Glycosyl"/>
</dbReference>
<evidence type="ECO:0000256" key="5">
    <source>
        <dbReference type="ARBA" id="ARBA00023136"/>
    </source>
</evidence>
<dbReference type="PANTHER" id="PTHR38459">
    <property type="entry name" value="PROPHAGE BACTOPRENOL-LINKED GLUCOSE TRANSLOCASE HOMOLOG"/>
    <property type="match status" value="1"/>
</dbReference>
<evidence type="ECO:0000256" key="4">
    <source>
        <dbReference type="ARBA" id="ARBA00022989"/>
    </source>
</evidence>
<dbReference type="GO" id="GO:0000271">
    <property type="term" value="P:polysaccharide biosynthetic process"/>
    <property type="evidence" value="ECO:0007669"/>
    <property type="project" value="InterPro"/>
</dbReference>
<evidence type="ECO:0000256" key="3">
    <source>
        <dbReference type="ARBA" id="ARBA00022692"/>
    </source>
</evidence>
<dbReference type="Proteomes" id="UP000284057">
    <property type="component" value="Unassembled WGS sequence"/>
</dbReference>
<keyword evidence="3 7" id="KW-0812">Transmembrane</keyword>
<protein>
    <submittedName>
        <fullName evidence="9">GtrA family protein</fullName>
    </submittedName>
</protein>
<dbReference type="PANTHER" id="PTHR38459:SF1">
    <property type="entry name" value="PROPHAGE BACTOPRENOL-LINKED GLUCOSE TRANSLOCASE HOMOLOG"/>
    <property type="match status" value="1"/>
</dbReference>
<feature type="transmembrane region" description="Helical" evidence="7">
    <location>
        <begin position="157"/>
        <end position="178"/>
    </location>
</feature>
<feature type="compositionally biased region" description="Polar residues" evidence="6">
    <location>
        <begin position="1"/>
        <end position="12"/>
    </location>
</feature>
<dbReference type="GO" id="GO:0005886">
    <property type="term" value="C:plasma membrane"/>
    <property type="evidence" value="ECO:0007669"/>
    <property type="project" value="TreeGrafter"/>
</dbReference>
<evidence type="ECO:0000256" key="1">
    <source>
        <dbReference type="ARBA" id="ARBA00004141"/>
    </source>
</evidence>
<dbReference type="InterPro" id="IPR007267">
    <property type="entry name" value="GtrA_DPMS_TM"/>
</dbReference>
<feature type="transmembrane region" description="Helical" evidence="7">
    <location>
        <begin position="190"/>
        <end position="207"/>
    </location>
</feature>
<feature type="transmembrane region" description="Helical" evidence="7">
    <location>
        <begin position="86"/>
        <end position="108"/>
    </location>
</feature>
<dbReference type="OrthoDB" id="9807815at2"/>
<evidence type="ECO:0000256" key="7">
    <source>
        <dbReference type="SAM" id="Phobius"/>
    </source>
</evidence>
<comment type="subcellular location">
    <subcellularLocation>
        <location evidence="1">Membrane</location>
        <topology evidence="1">Multi-pass membrane protein</topology>
    </subcellularLocation>
</comment>
<evidence type="ECO:0000259" key="8">
    <source>
        <dbReference type="Pfam" id="PF04138"/>
    </source>
</evidence>